<keyword evidence="3" id="KW-0560">Oxidoreductase</keyword>
<evidence type="ECO:0000256" key="3">
    <source>
        <dbReference type="ARBA" id="ARBA00023002"/>
    </source>
</evidence>
<dbReference type="PATRIC" id="fig|1358026.3.peg.2536"/>
<organism evidence="5 6">
    <name type="scientific">Leifsonia aquatica ATCC 14665</name>
    <dbReference type="NCBI Taxonomy" id="1358026"/>
    <lineage>
        <taxon>Bacteria</taxon>
        <taxon>Bacillati</taxon>
        <taxon>Actinomycetota</taxon>
        <taxon>Actinomycetes</taxon>
        <taxon>Micrococcales</taxon>
        <taxon>Microbacteriaceae</taxon>
        <taxon>Leifsonia</taxon>
    </lineage>
</organism>
<proteinExistence type="inferred from homology"/>
<evidence type="ECO:0000313" key="5">
    <source>
        <dbReference type="EMBL" id="ERK70677.1"/>
    </source>
</evidence>
<evidence type="ECO:0000256" key="4">
    <source>
        <dbReference type="RuleBase" id="RU000363"/>
    </source>
</evidence>
<dbReference type="SUPFAM" id="SSF51735">
    <property type="entry name" value="NAD(P)-binding Rossmann-fold domains"/>
    <property type="match status" value="1"/>
</dbReference>
<dbReference type="Pfam" id="PF00106">
    <property type="entry name" value="adh_short"/>
    <property type="match status" value="1"/>
</dbReference>
<name>U2T7J5_LEIAQ</name>
<comment type="caution">
    <text evidence="5">The sequence shown here is derived from an EMBL/GenBank/DDBJ whole genome shotgun (WGS) entry which is preliminary data.</text>
</comment>
<dbReference type="InterPro" id="IPR002347">
    <property type="entry name" value="SDR_fam"/>
</dbReference>
<gene>
    <name evidence="5" type="ORF">N136_02988</name>
</gene>
<dbReference type="HOGENOM" id="CLU_010194_9_0_11"/>
<evidence type="ECO:0000256" key="1">
    <source>
        <dbReference type="ARBA" id="ARBA00006484"/>
    </source>
</evidence>
<dbReference type="EMBL" id="AWVQ01000404">
    <property type="protein sequence ID" value="ERK70677.1"/>
    <property type="molecule type" value="Genomic_DNA"/>
</dbReference>
<dbReference type="PRINTS" id="PR00080">
    <property type="entry name" value="SDRFAMILY"/>
</dbReference>
<dbReference type="Gene3D" id="3.40.50.720">
    <property type="entry name" value="NAD(P)-binding Rossmann-like Domain"/>
    <property type="match status" value="1"/>
</dbReference>
<dbReference type="GO" id="GO:0016491">
    <property type="term" value="F:oxidoreductase activity"/>
    <property type="evidence" value="ECO:0007669"/>
    <property type="project" value="UniProtKB-KW"/>
</dbReference>
<dbReference type="AlphaFoldDB" id="U2T7J5"/>
<reference evidence="5 6" key="1">
    <citation type="submission" date="2013-08" db="EMBL/GenBank/DDBJ databases">
        <authorList>
            <person name="Weinstock G."/>
            <person name="Sodergren E."/>
            <person name="Wylie T."/>
            <person name="Fulton L."/>
            <person name="Fulton R."/>
            <person name="Fronick C."/>
            <person name="O'Laughlin M."/>
            <person name="Godfrey J."/>
            <person name="Miner T."/>
            <person name="Herter B."/>
            <person name="Appelbaum E."/>
            <person name="Cordes M."/>
            <person name="Lek S."/>
            <person name="Wollam A."/>
            <person name="Pepin K.H."/>
            <person name="Palsikar V.B."/>
            <person name="Mitreva M."/>
            <person name="Wilson R.K."/>
        </authorList>
    </citation>
    <scope>NUCLEOTIDE SEQUENCE [LARGE SCALE GENOMIC DNA]</scope>
    <source>
        <strain evidence="5 6">ATCC 14665</strain>
    </source>
</reference>
<evidence type="ECO:0000313" key="6">
    <source>
        <dbReference type="Proteomes" id="UP000016605"/>
    </source>
</evidence>
<dbReference type="InterPro" id="IPR036291">
    <property type="entry name" value="NAD(P)-bd_dom_sf"/>
</dbReference>
<sequence length="236" mass="25145">MRAVRRRIVSMTTTLITGANRSLGLETTRRLLEAGHTVYAGMRDLASATEVRDLGASPVQLDVTDQASVDAAIASLPRLDVLVNNAGILGRSFGVDDLDAAAIREVLETNVVGLVRVTQAALPLLRDSEQPVIVNVASGVGWPRWLSTDGHDEFPVTAIPYAASKAAVIALTVQYAKNLPGFRVNASDPGYTATDFNRHNGHQTVTEGTDATVALATIDADGPTGEFHNREGRIDY</sequence>
<keyword evidence="2" id="KW-0521">NADP</keyword>
<comment type="similarity">
    <text evidence="1 4">Belongs to the short-chain dehydrogenases/reductases (SDR) family.</text>
</comment>
<dbReference type="PANTHER" id="PTHR43490">
    <property type="entry name" value="(+)-NEOMENTHOL DEHYDROGENASE"/>
    <property type="match status" value="1"/>
</dbReference>
<protein>
    <submittedName>
        <fullName evidence="5">Oxidoreductase, short chain dehydrogenase/reductase family protein</fullName>
    </submittedName>
</protein>
<dbReference type="PRINTS" id="PR00081">
    <property type="entry name" value="GDHRDH"/>
</dbReference>
<evidence type="ECO:0000256" key="2">
    <source>
        <dbReference type="ARBA" id="ARBA00022857"/>
    </source>
</evidence>
<dbReference type="PANTHER" id="PTHR43490:SF99">
    <property type="entry name" value="SHORT-CHAIN DEHYDROGENASE_REDUCTASE"/>
    <property type="match status" value="1"/>
</dbReference>
<dbReference type="Proteomes" id="UP000016605">
    <property type="component" value="Unassembled WGS sequence"/>
</dbReference>
<accession>U2T7J5</accession>